<dbReference type="Pfam" id="PF00589">
    <property type="entry name" value="Phage_integrase"/>
    <property type="match status" value="1"/>
</dbReference>
<evidence type="ECO:0000256" key="2">
    <source>
        <dbReference type="SAM" id="MobiDB-lite"/>
    </source>
</evidence>
<keyword evidence="1" id="KW-0233">DNA recombination</keyword>
<evidence type="ECO:0000259" key="3">
    <source>
        <dbReference type="PROSITE" id="PS51898"/>
    </source>
</evidence>
<evidence type="ECO:0000313" key="4">
    <source>
        <dbReference type="EMBL" id="MFC4858769.1"/>
    </source>
</evidence>
<gene>
    <name evidence="4" type="ORF">ACFPCV_35185</name>
</gene>
<evidence type="ECO:0000256" key="1">
    <source>
        <dbReference type="ARBA" id="ARBA00023172"/>
    </source>
</evidence>
<name>A0ABV9SDE2_9PSEU</name>
<keyword evidence="5" id="KW-1185">Reference proteome</keyword>
<reference evidence="5" key="1">
    <citation type="journal article" date="2019" name="Int. J. Syst. Evol. Microbiol.">
        <title>The Global Catalogue of Microorganisms (GCM) 10K type strain sequencing project: providing services to taxonomists for standard genome sequencing and annotation.</title>
        <authorList>
            <consortium name="The Broad Institute Genomics Platform"/>
            <consortium name="The Broad Institute Genome Sequencing Center for Infectious Disease"/>
            <person name="Wu L."/>
            <person name="Ma J."/>
        </authorList>
    </citation>
    <scope>NUCLEOTIDE SEQUENCE [LARGE SCALE GENOMIC DNA]</scope>
    <source>
        <strain evidence="5">ZS-22-S1</strain>
    </source>
</reference>
<proteinExistence type="predicted"/>
<dbReference type="RefSeq" id="WP_378061433.1">
    <property type="nucleotide sequence ID" value="NZ_JBHSIS010000024.1"/>
</dbReference>
<dbReference type="InterPro" id="IPR013762">
    <property type="entry name" value="Integrase-like_cat_sf"/>
</dbReference>
<sequence>MARERLHVHPANGKPIDPRSDHNEWKALLADAGVRDARLHDARHTAATVLLLLGVPLPVVMEITGWSNAMVAKRYQHVISSIQVNAAAQINTLLWGQ</sequence>
<dbReference type="InterPro" id="IPR002104">
    <property type="entry name" value="Integrase_catalytic"/>
</dbReference>
<dbReference type="SUPFAM" id="SSF56349">
    <property type="entry name" value="DNA breaking-rejoining enzymes"/>
    <property type="match status" value="1"/>
</dbReference>
<dbReference type="Proteomes" id="UP001595859">
    <property type="component" value="Unassembled WGS sequence"/>
</dbReference>
<feature type="region of interest" description="Disordered" evidence="2">
    <location>
        <begin position="1"/>
        <end position="20"/>
    </location>
</feature>
<evidence type="ECO:0000313" key="5">
    <source>
        <dbReference type="Proteomes" id="UP001595859"/>
    </source>
</evidence>
<dbReference type="Gene3D" id="1.10.443.10">
    <property type="entry name" value="Intergrase catalytic core"/>
    <property type="match status" value="1"/>
</dbReference>
<dbReference type="InterPro" id="IPR011010">
    <property type="entry name" value="DNA_brk_join_enz"/>
</dbReference>
<dbReference type="EMBL" id="JBHSIS010000024">
    <property type="protein sequence ID" value="MFC4858769.1"/>
    <property type="molecule type" value="Genomic_DNA"/>
</dbReference>
<dbReference type="PROSITE" id="PS51898">
    <property type="entry name" value="TYR_RECOMBINASE"/>
    <property type="match status" value="1"/>
</dbReference>
<protein>
    <submittedName>
        <fullName evidence="4">Tyrosine-type recombinase/integrase</fullName>
    </submittedName>
</protein>
<feature type="domain" description="Tyr recombinase" evidence="3">
    <location>
        <begin position="1"/>
        <end position="89"/>
    </location>
</feature>
<organism evidence="4 5">
    <name type="scientific">Actinophytocola glycyrrhizae</name>
    <dbReference type="NCBI Taxonomy" id="2044873"/>
    <lineage>
        <taxon>Bacteria</taxon>
        <taxon>Bacillati</taxon>
        <taxon>Actinomycetota</taxon>
        <taxon>Actinomycetes</taxon>
        <taxon>Pseudonocardiales</taxon>
        <taxon>Pseudonocardiaceae</taxon>
    </lineage>
</organism>
<comment type="caution">
    <text evidence="4">The sequence shown here is derived from an EMBL/GenBank/DDBJ whole genome shotgun (WGS) entry which is preliminary data.</text>
</comment>
<accession>A0ABV9SDE2</accession>